<dbReference type="EMBL" id="VULR01000019">
    <property type="protein sequence ID" value="MSS44202.1"/>
    <property type="molecule type" value="Genomic_DNA"/>
</dbReference>
<dbReference type="InterPro" id="IPR036890">
    <property type="entry name" value="HATPase_C_sf"/>
</dbReference>
<evidence type="ECO:0000313" key="3">
    <source>
        <dbReference type="EMBL" id="MSS44202.1"/>
    </source>
</evidence>
<dbReference type="GO" id="GO:0016301">
    <property type="term" value="F:kinase activity"/>
    <property type="evidence" value="ECO:0007669"/>
    <property type="project" value="UniProtKB-KW"/>
</dbReference>
<dbReference type="InterPro" id="IPR003594">
    <property type="entry name" value="HATPase_dom"/>
</dbReference>
<evidence type="ECO:0000313" key="2">
    <source>
        <dbReference type="EMBL" id="MCG4565355.1"/>
    </source>
</evidence>
<name>A0A844FJU6_9FIRM</name>
<keyword evidence="5" id="KW-1185">Reference proteome</keyword>
<comment type="caution">
    <text evidence="3">The sequence shown here is derived from an EMBL/GenBank/DDBJ whole genome shotgun (WGS) entry which is preliminary data.</text>
</comment>
<reference evidence="3 4" key="1">
    <citation type="submission" date="2019-08" db="EMBL/GenBank/DDBJ databases">
        <title>In-depth cultivation of the pig gut microbiome towards novel bacterial diversity and tailored functional studies.</title>
        <authorList>
            <person name="Wylensek D."/>
            <person name="Hitch T.C.A."/>
            <person name="Clavel T."/>
        </authorList>
    </citation>
    <scope>NUCLEOTIDE SEQUENCE [LARGE SCALE GENOMIC DNA]</scope>
    <source>
        <strain evidence="3 4">Med78-601-WT-4W-RMD-3</strain>
    </source>
</reference>
<dbReference type="AlphaFoldDB" id="A0A844FJU6"/>
<keyword evidence="3" id="KW-0418">Kinase</keyword>
<dbReference type="Proteomes" id="UP001108123">
    <property type="component" value="Unassembled WGS sequence"/>
</dbReference>
<dbReference type="GO" id="GO:0005524">
    <property type="term" value="F:ATP binding"/>
    <property type="evidence" value="ECO:0007669"/>
    <property type="project" value="UniProtKB-KW"/>
</dbReference>
<keyword evidence="2" id="KW-0067">ATP-binding</keyword>
<keyword evidence="3" id="KW-0808">Transferase</keyword>
<accession>A0A844FJU6</accession>
<evidence type="ECO:0000313" key="4">
    <source>
        <dbReference type="Proteomes" id="UP000462760"/>
    </source>
</evidence>
<dbReference type="Pfam" id="PF13581">
    <property type="entry name" value="HATPase_c_2"/>
    <property type="match status" value="1"/>
</dbReference>
<dbReference type="OrthoDB" id="9798941at2"/>
<organism evidence="3 4">
    <name type="scientific">Anaerosalibacter bizertensis</name>
    <dbReference type="NCBI Taxonomy" id="932217"/>
    <lineage>
        <taxon>Bacteria</taxon>
        <taxon>Bacillati</taxon>
        <taxon>Bacillota</taxon>
        <taxon>Tissierellia</taxon>
        <taxon>Tissierellales</taxon>
        <taxon>Sporanaerobacteraceae</taxon>
        <taxon>Anaerosalibacter</taxon>
    </lineage>
</organism>
<reference evidence="2" key="2">
    <citation type="submission" date="2022-01" db="EMBL/GenBank/DDBJ databases">
        <title>Collection of gut derived symbiotic bacterial strains cultured from healthy donors.</title>
        <authorList>
            <person name="Lin H."/>
            <person name="Kohout C."/>
            <person name="Waligurski E."/>
            <person name="Pamer E.G."/>
        </authorList>
    </citation>
    <scope>NUCLEOTIDE SEQUENCE</scope>
    <source>
        <strain evidence="2">MSK.14.39</strain>
    </source>
</reference>
<protein>
    <submittedName>
        <fullName evidence="2">ATP-binding protein</fullName>
    </submittedName>
    <submittedName>
        <fullName evidence="3">Histidine kinase</fullName>
    </submittedName>
</protein>
<dbReference type="EMBL" id="JAKNID010000027">
    <property type="protein sequence ID" value="MCG4565355.1"/>
    <property type="molecule type" value="Genomic_DNA"/>
</dbReference>
<gene>
    <name evidence="3" type="ORF">FYJ27_10850</name>
    <name evidence="2" type="ORF">L0P62_07835</name>
</gene>
<proteinExistence type="predicted"/>
<dbReference type="Proteomes" id="UP000462760">
    <property type="component" value="Unassembled WGS sequence"/>
</dbReference>
<sequence>MNKDFIKLTVPSRPDYVGVVRLTTSSIGSKIDFSIEEIEDIKVAIAEACINAMEKSETLNIEYELYKDKLIMFVENVTEKIDSFRKDVKEKELGILIIRSLMDEVEFTDKGIKMIKKIEDGIDG</sequence>
<evidence type="ECO:0000313" key="5">
    <source>
        <dbReference type="Proteomes" id="UP001108123"/>
    </source>
</evidence>
<keyword evidence="2" id="KW-0547">Nucleotide-binding</keyword>
<dbReference type="Gene3D" id="3.30.565.10">
    <property type="entry name" value="Histidine kinase-like ATPase, C-terminal domain"/>
    <property type="match status" value="1"/>
</dbReference>
<dbReference type="RefSeq" id="WP_154484875.1">
    <property type="nucleotide sequence ID" value="NZ_JAHLOA010000022.1"/>
</dbReference>
<evidence type="ECO:0000259" key="1">
    <source>
        <dbReference type="Pfam" id="PF13581"/>
    </source>
</evidence>
<feature type="domain" description="Histidine kinase/HSP90-like ATPase" evidence="1">
    <location>
        <begin position="10"/>
        <end position="111"/>
    </location>
</feature>